<evidence type="ECO:0000256" key="1">
    <source>
        <dbReference type="SAM" id="MobiDB-lite"/>
    </source>
</evidence>
<keyword evidence="2" id="KW-1133">Transmembrane helix</keyword>
<feature type="region of interest" description="Disordered" evidence="1">
    <location>
        <begin position="324"/>
        <end position="349"/>
    </location>
</feature>
<dbReference type="EMBL" id="JBAHYK010000923">
    <property type="protein sequence ID" value="KAL0570496.1"/>
    <property type="molecule type" value="Genomic_DNA"/>
</dbReference>
<feature type="compositionally biased region" description="Low complexity" evidence="1">
    <location>
        <begin position="100"/>
        <end position="111"/>
    </location>
</feature>
<feature type="region of interest" description="Disordered" evidence="1">
    <location>
        <begin position="15"/>
        <end position="189"/>
    </location>
</feature>
<feature type="compositionally biased region" description="Low complexity" evidence="1">
    <location>
        <begin position="60"/>
        <end position="78"/>
    </location>
</feature>
<feature type="compositionally biased region" description="Low complexity" evidence="1">
    <location>
        <begin position="36"/>
        <end position="51"/>
    </location>
</feature>
<evidence type="ECO:0000313" key="3">
    <source>
        <dbReference type="EMBL" id="KAL0570496.1"/>
    </source>
</evidence>
<feature type="compositionally biased region" description="Low complexity" evidence="1">
    <location>
        <begin position="129"/>
        <end position="155"/>
    </location>
</feature>
<proteinExistence type="predicted"/>
<evidence type="ECO:0000256" key="2">
    <source>
        <dbReference type="SAM" id="Phobius"/>
    </source>
</evidence>
<comment type="caution">
    <text evidence="3">The sequence shown here is derived from an EMBL/GenBank/DDBJ whole genome shotgun (WGS) entry which is preliminary data.</text>
</comment>
<name>A0ABR3F5I9_9AGAR</name>
<sequence>MVLDVIVHDDLNDAAGTTEVTFPPPGPWRLGIFAPTQSTSTEGTSSQQEIQVGARQGNDSGWTTSSQGSSTTSSGGTQEPPVIRPSSATNTFASSSDSVTTNTAKSGTTNTIDRSNTSGGTQETLASQSGSVTGTFTSTSGGVNTNTNSSATPNADKVATQTLVESATQTESTTQTSAPPNSRPGSRPGPIIGGILGGLLGVVAIISALWFYYRHKHRHQNRVHAHQSDPSDLSEFNINSFPPGRDAKTRQSRLLSEKSPLTTPSPPLQNVSPDIDGTSSAIDADTRVPPPIALLVPDETTGGQDRSGIMAGLTTNELVLELNQRMQDDGQWNDSETLPGYPGSEREGS</sequence>
<feature type="transmembrane region" description="Helical" evidence="2">
    <location>
        <begin position="191"/>
        <end position="213"/>
    </location>
</feature>
<feature type="compositionally biased region" description="Polar residues" evidence="1">
    <location>
        <begin position="86"/>
        <end position="99"/>
    </location>
</feature>
<organism evidence="3 4">
    <name type="scientific">Marasmius crinis-equi</name>
    <dbReference type="NCBI Taxonomy" id="585013"/>
    <lineage>
        <taxon>Eukaryota</taxon>
        <taxon>Fungi</taxon>
        <taxon>Dikarya</taxon>
        <taxon>Basidiomycota</taxon>
        <taxon>Agaricomycotina</taxon>
        <taxon>Agaricomycetes</taxon>
        <taxon>Agaricomycetidae</taxon>
        <taxon>Agaricales</taxon>
        <taxon>Marasmiineae</taxon>
        <taxon>Marasmiaceae</taxon>
        <taxon>Marasmius</taxon>
    </lineage>
</organism>
<dbReference type="Proteomes" id="UP001465976">
    <property type="component" value="Unassembled WGS sequence"/>
</dbReference>
<keyword evidence="2" id="KW-0812">Transmembrane</keyword>
<evidence type="ECO:0000313" key="4">
    <source>
        <dbReference type="Proteomes" id="UP001465976"/>
    </source>
</evidence>
<feature type="compositionally biased region" description="Polar residues" evidence="1">
    <location>
        <begin position="228"/>
        <end position="240"/>
    </location>
</feature>
<feature type="compositionally biased region" description="Polar residues" evidence="1">
    <location>
        <begin position="268"/>
        <end position="281"/>
    </location>
</feature>
<keyword evidence="2" id="KW-0472">Membrane</keyword>
<feature type="region of interest" description="Disordered" evidence="1">
    <location>
        <begin position="223"/>
        <end position="284"/>
    </location>
</feature>
<accession>A0ABR3F5I9</accession>
<keyword evidence="4" id="KW-1185">Reference proteome</keyword>
<feature type="compositionally biased region" description="Low complexity" evidence="1">
    <location>
        <begin position="165"/>
        <end position="189"/>
    </location>
</feature>
<reference evidence="3 4" key="1">
    <citation type="submission" date="2024-02" db="EMBL/GenBank/DDBJ databases">
        <title>A draft genome for the cacao thread blight pathogen Marasmius crinis-equi.</title>
        <authorList>
            <person name="Cohen S.P."/>
            <person name="Baruah I.K."/>
            <person name="Amoako-Attah I."/>
            <person name="Bukari Y."/>
            <person name="Meinhardt L.W."/>
            <person name="Bailey B.A."/>
        </authorList>
    </citation>
    <scope>NUCLEOTIDE SEQUENCE [LARGE SCALE GENOMIC DNA]</scope>
    <source>
        <strain evidence="3 4">GH-76</strain>
    </source>
</reference>
<protein>
    <submittedName>
        <fullName evidence="3">Uncharacterized protein</fullName>
    </submittedName>
</protein>
<gene>
    <name evidence="3" type="ORF">V5O48_011462</name>
</gene>
<feature type="compositionally biased region" description="Polar residues" evidence="1">
    <location>
        <begin position="112"/>
        <end position="128"/>
    </location>
</feature>